<reference evidence="2 3" key="1">
    <citation type="submission" date="2020-01" db="EMBL/GenBank/DDBJ databases">
        <authorList>
            <consortium name="DOE Joint Genome Institute"/>
            <person name="Haridas S."/>
            <person name="Albert R."/>
            <person name="Binder M."/>
            <person name="Bloem J."/>
            <person name="Labutti K."/>
            <person name="Salamov A."/>
            <person name="Andreopoulos B."/>
            <person name="Baker S.E."/>
            <person name="Barry K."/>
            <person name="Bills G."/>
            <person name="Bluhm B.H."/>
            <person name="Cannon C."/>
            <person name="Castanera R."/>
            <person name="Culley D.E."/>
            <person name="Daum C."/>
            <person name="Ezra D."/>
            <person name="Gonzalez J.B."/>
            <person name="Henrissat B."/>
            <person name="Kuo A."/>
            <person name="Liang C."/>
            <person name="Lipzen A."/>
            <person name="Lutzoni F."/>
            <person name="Magnuson J."/>
            <person name="Mondo S."/>
            <person name="Nolan M."/>
            <person name="Ohm R."/>
            <person name="Pangilinan J."/>
            <person name="Park H.-J.H."/>
            <person name="Ramirez L."/>
            <person name="Alfaro M."/>
            <person name="Sun H."/>
            <person name="Tritt A."/>
            <person name="Yoshinaga Y."/>
            <person name="Zwiers L.-H.L."/>
            <person name="Turgeon B.G."/>
            <person name="Goodwin S.B."/>
            <person name="Spatafora J.W."/>
            <person name="Crous P.W."/>
            <person name="Grigoriev I.V."/>
        </authorList>
    </citation>
    <scope>NUCLEOTIDE SEQUENCE [LARGE SCALE GENOMIC DNA]</scope>
    <source>
        <strain evidence="2 3">CBS 611.86</strain>
    </source>
</reference>
<evidence type="ECO:0000256" key="1">
    <source>
        <dbReference type="SAM" id="MobiDB-lite"/>
    </source>
</evidence>
<dbReference type="OrthoDB" id="1896086at2759"/>
<feature type="compositionally biased region" description="Pro residues" evidence="1">
    <location>
        <begin position="90"/>
        <end position="109"/>
    </location>
</feature>
<evidence type="ECO:0000313" key="2">
    <source>
        <dbReference type="EMBL" id="KAF2877134.1"/>
    </source>
</evidence>
<dbReference type="Proteomes" id="UP000481861">
    <property type="component" value="Unassembled WGS sequence"/>
</dbReference>
<accession>A0A7C8IDR2</accession>
<comment type="caution">
    <text evidence="2">The sequence shown here is derived from an EMBL/GenBank/DDBJ whole genome shotgun (WGS) entry which is preliminary data.</text>
</comment>
<feature type="region of interest" description="Disordered" evidence="1">
    <location>
        <begin position="181"/>
        <end position="200"/>
    </location>
</feature>
<gene>
    <name evidence="2" type="ORF">BDV95DRAFT_601548</name>
</gene>
<dbReference type="EMBL" id="JAADJZ010000002">
    <property type="protein sequence ID" value="KAF2877134.1"/>
    <property type="molecule type" value="Genomic_DNA"/>
</dbReference>
<protein>
    <submittedName>
        <fullName evidence="2">Uncharacterized protein</fullName>
    </submittedName>
</protein>
<feature type="region of interest" description="Disordered" evidence="1">
    <location>
        <begin position="151"/>
        <end position="170"/>
    </location>
</feature>
<dbReference type="AlphaFoldDB" id="A0A7C8IDR2"/>
<organism evidence="2 3">
    <name type="scientific">Massariosphaeria phaeospora</name>
    <dbReference type="NCBI Taxonomy" id="100035"/>
    <lineage>
        <taxon>Eukaryota</taxon>
        <taxon>Fungi</taxon>
        <taxon>Dikarya</taxon>
        <taxon>Ascomycota</taxon>
        <taxon>Pezizomycotina</taxon>
        <taxon>Dothideomycetes</taxon>
        <taxon>Pleosporomycetidae</taxon>
        <taxon>Pleosporales</taxon>
        <taxon>Pleosporales incertae sedis</taxon>
        <taxon>Massariosphaeria</taxon>
    </lineage>
</organism>
<keyword evidence="3" id="KW-1185">Reference proteome</keyword>
<evidence type="ECO:0000313" key="3">
    <source>
        <dbReference type="Proteomes" id="UP000481861"/>
    </source>
</evidence>
<sequence>MPIQLTEEEFQHWLDSGMTKFTDDPNEITPALTKNATEEFRAKWSWPGPVDVGGWPGFALRPFHPKRLGHESMANAIIERLKNDFNPKNEPTPPPAPESPPPPPPPPPTKALSIILEYEVDKGGSANTFLFFGTDAGKSAVCRFSKEATQTSLVSTEQPGEVHNPPWPGGTYKMTLHGEDNCEYKSNGENAEASMPEHAK</sequence>
<proteinExistence type="predicted"/>
<name>A0A7C8IDR2_9PLEO</name>
<feature type="region of interest" description="Disordered" evidence="1">
    <location>
        <begin position="84"/>
        <end position="111"/>
    </location>
</feature>